<dbReference type="SUPFAM" id="SSF88659">
    <property type="entry name" value="Sigma3 and sigma4 domains of RNA polymerase sigma factors"/>
    <property type="match status" value="1"/>
</dbReference>
<evidence type="ECO:0000256" key="2">
    <source>
        <dbReference type="ARBA" id="ARBA00023015"/>
    </source>
</evidence>
<proteinExistence type="inferred from homology"/>
<dbReference type="Pfam" id="PF04542">
    <property type="entry name" value="Sigma70_r2"/>
    <property type="match status" value="1"/>
</dbReference>
<name>A0ABX9ANI0_9ENTR</name>
<dbReference type="InterPro" id="IPR036388">
    <property type="entry name" value="WH-like_DNA-bd_sf"/>
</dbReference>
<sequence>MRHNVNGHAATYADPVESLAVQRIYHEHHVWLQAWLRRRLGCSQQAADLAQDTFVRLVSTHQATQLREPRAWLTTVAHGLVVNFWRRRDIENAYLQVLAEQQFEAEPSLEQQAIIIDTLLEIDRMLSTLPAKARQAFLWVHIDGLTYQQVADRLGVSDRMVKKYMAQAMFACLTCQER</sequence>
<dbReference type="InterPro" id="IPR013324">
    <property type="entry name" value="RNA_pol_sigma_r3/r4-like"/>
</dbReference>
<dbReference type="Gene3D" id="1.10.1740.10">
    <property type="match status" value="1"/>
</dbReference>
<dbReference type="NCBIfam" id="NF009180">
    <property type="entry name" value="PRK12528.1"/>
    <property type="match status" value="1"/>
</dbReference>
<dbReference type="InterPro" id="IPR013325">
    <property type="entry name" value="RNA_pol_sigma_r2"/>
</dbReference>
<evidence type="ECO:0000259" key="6">
    <source>
        <dbReference type="Pfam" id="PF08281"/>
    </source>
</evidence>
<dbReference type="Pfam" id="PF08281">
    <property type="entry name" value="Sigma70_r4_2"/>
    <property type="match status" value="1"/>
</dbReference>
<evidence type="ECO:0000259" key="5">
    <source>
        <dbReference type="Pfam" id="PF04542"/>
    </source>
</evidence>
<protein>
    <submittedName>
        <fullName evidence="7">Sigma-70 family RNA polymerase sigma factor</fullName>
    </submittedName>
</protein>
<gene>
    <name evidence="7" type="ORF">K6K13_03740</name>
</gene>
<dbReference type="InterPro" id="IPR013249">
    <property type="entry name" value="RNA_pol_sigma70_r4_t2"/>
</dbReference>
<evidence type="ECO:0000313" key="7">
    <source>
        <dbReference type="EMBL" id="QZN96567.1"/>
    </source>
</evidence>
<dbReference type="InterPro" id="IPR007627">
    <property type="entry name" value="RNA_pol_sigma70_r2"/>
</dbReference>
<feature type="domain" description="RNA polymerase sigma-70 region 2" evidence="5">
    <location>
        <begin position="24"/>
        <end position="89"/>
    </location>
</feature>
<dbReference type="Gene3D" id="1.10.10.10">
    <property type="entry name" value="Winged helix-like DNA-binding domain superfamily/Winged helix DNA-binding domain"/>
    <property type="match status" value="1"/>
</dbReference>
<feature type="domain" description="RNA polymerase sigma factor 70 region 4 type 2" evidence="6">
    <location>
        <begin position="120"/>
        <end position="169"/>
    </location>
</feature>
<dbReference type="InterPro" id="IPR014284">
    <property type="entry name" value="RNA_pol_sigma-70_dom"/>
</dbReference>
<dbReference type="EMBL" id="CP081864">
    <property type="protein sequence ID" value="QZN96567.1"/>
    <property type="molecule type" value="Genomic_DNA"/>
</dbReference>
<keyword evidence="2" id="KW-0805">Transcription regulation</keyword>
<keyword evidence="3" id="KW-0731">Sigma factor</keyword>
<dbReference type="NCBIfam" id="TIGR02937">
    <property type="entry name" value="sigma70-ECF"/>
    <property type="match status" value="1"/>
</dbReference>
<evidence type="ECO:0000256" key="4">
    <source>
        <dbReference type="ARBA" id="ARBA00023163"/>
    </source>
</evidence>
<dbReference type="PANTHER" id="PTHR43133">
    <property type="entry name" value="RNA POLYMERASE ECF-TYPE SIGMA FACTO"/>
    <property type="match status" value="1"/>
</dbReference>
<evidence type="ECO:0000256" key="3">
    <source>
        <dbReference type="ARBA" id="ARBA00023082"/>
    </source>
</evidence>
<dbReference type="Proteomes" id="UP000825886">
    <property type="component" value="Chromosome"/>
</dbReference>
<keyword evidence="4" id="KW-0804">Transcription</keyword>
<accession>A0ABX9ANI0</accession>
<dbReference type="SUPFAM" id="SSF88946">
    <property type="entry name" value="Sigma2 domain of RNA polymerase sigma factors"/>
    <property type="match status" value="1"/>
</dbReference>
<keyword evidence="8" id="KW-1185">Reference proteome</keyword>
<evidence type="ECO:0000256" key="1">
    <source>
        <dbReference type="ARBA" id="ARBA00010641"/>
    </source>
</evidence>
<dbReference type="PANTHER" id="PTHR43133:SF63">
    <property type="entry name" value="RNA POLYMERASE SIGMA FACTOR FECI-RELATED"/>
    <property type="match status" value="1"/>
</dbReference>
<dbReference type="InterPro" id="IPR039425">
    <property type="entry name" value="RNA_pol_sigma-70-like"/>
</dbReference>
<dbReference type="CDD" id="cd06171">
    <property type="entry name" value="Sigma70_r4"/>
    <property type="match status" value="1"/>
</dbReference>
<evidence type="ECO:0000313" key="8">
    <source>
        <dbReference type="Proteomes" id="UP000825886"/>
    </source>
</evidence>
<organism evidence="7 8">
    <name type="scientific">Symbiopectobacterium purcellii</name>
    <dbReference type="NCBI Taxonomy" id="2871826"/>
    <lineage>
        <taxon>Bacteria</taxon>
        <taxon>Pseudomonadati</taxon>
        <taxon>Pseudomonadota</taxon>
        <taxon>Gammaproteobacteria</taxon>
        <taxon>Enterobacterales</taxon>
        <taxon>Enterobacteriaceae</taxon>
    </lineage>
</organism>
<comment type="similarity">
    <text evidence="1">Belongs to the sigma-70 factor family. ECF subfamily.</text>
</comment>
<reference evidence="7 8" key="1">
    <citation type="submission" date="2021-08" db="EMBL/GenBank/DDBJ databases">
        <title>Culture and genomic analysis of Symbiopectobacterium purcellii sp. nov. gen. nov., isolated from the leafhopper Empoasca decipiens.</title>
        <authorList>
            <person name="Nadal-Jimenez P."/>
            <person name="Siozios S."/>
            <person name="Halliday N."/>
            <person name="Camara M."/>
            <person name="Hurst G.D.D."/>
        </authorList>
    </citation>
    <scope>NUCLEOTIDE SEQUENCE [LARGE SCALE GENOMIC DNA]</scope>
    <source>
        <strain evidence="7 8">SyEd1</strain>
    </source>
</reference>